<feature type="binding site" evidence="17">
    <location>
        <begin position="424"/>
        <end position="428"/>
    </location>
    <ligand>
        <name>AMP</name>
        <dbReference type="ChEBI" id="CHEBI:456215"/>
    </ligand>
</feature>
<dbReference type="RefSeq" id="WP_151157150.1">
    <property type="nucleotide sequence ID" value="NZ_VZRA01000003.1"/>
</dbReference>
<evidence type="ECO:0000256" key="5">
    <source>
        <dbReference type="ARBA" id="ARBA00022723"/>
    </source>
</evidence>
<evidence type="ECO:0000259" key="21">
    <source>
        <dbReference type="PROSITE" id="PS51385"/>
    </source>
</evidence>
<comment type="cofactor">
    <cofactor evidence="18 19">
        <name>K(+)</name>
        <dbReference type="ChEBI" id="CHEBI:29103"/>
    </cofactor>
    <text evidence="18 19">Binds 1 potassium ion per subunit.</text>
</comment>
<keyword evidence="10 17" id="KW-0520">NAD</keyword>
<dbReference type="InterPro" id="IPR030677">
    <property type="entry name" value="Nnr"/>
</dbReference>
<name>A0ABQ6TM76_9BACT</name>
<proteinExistence type="inferred from homology"/>
<comment type="similarity">
    <text evidence="18">Belongs to the NnrE/AIBP family.</text>
</comment>
<evidence type="ECO:0000256" key="15">
    <source>
        <dbReference type="ARBA" id="ARBA00048238"/>
    </source>
</evidence>
<comment type="cofactor">
    <cofactor evidence="17">
        <name>Mg(2+)</name>
        <dbReference type="ChEBI" id="CHEBI:18420"/>
    </cofactor>
</comment>
<reference evidence="22 23" key="1">
    <citation type="journal article" date="2020" name="Microorganisms">
        <title>Description of Three Novel Members in the Family Geobacteraceae, Oryzomonas japonicum gen. nov., sp. nov., Oryzomonas sagensis sp. nov., and Oryzomonas ruber sp. nov.</title>
        <authorList>
            <person name="Xu Z."/>
            <person name="Masuda Y."/>
            <person name="Hayakawa C."/>
            <person name="Ushijima N."/>
            <person name="Kawano K."/>
            <person name="Shiratori Y."/>
            <person name="Senoo K."/>
            <person name="Itoh H."/>
        </authorList>
    </citation>
    <scope>NUCLEOTIDE SEQUENCE [LARGE SCALE GENOMIC DNA]</scope>
    <source>
        <strain evidence="22 23">Red100</strain>
    </source>
</reference>
<sequence>MKVIAAQTMQELDRQAIQEHGIPGLELMEHAGHACMEAIFHEFGYTGDKRAFIFAGRGNNGGDGYVIARLLLQSGWQVRVCILAERDRIGGDAAINLERLPPAAVSYCTVPGQLAGLFREELSQADVVVDALFGTGLNSEVAGIHREAVELINTAGCPILAVDIPSGIHGTSGRVLGRAVRATVTVTFAAAKLGHVLYPGADHTGRLVVADIGIPAELVENASGCEFLTADSIAPLLRRRDRQAHKGHFGHCLIVAGSRGKTGAAALSANSAVRAGSGLVTLAVPESLNPILEVKTTEAMTVPLGDSGCGYLTGSTFPAIEGLLPGKDALAIGPGLGQHPATVALVHALLKTVALPLVIDADGLNAVAQDANCLLEKKSTHVVLTPHPGEMARLMGATIADVETDRIATARKFAAAFGVHLILKGSRTIIVAPDGSTAINGSGNPGMASGGMGDVLTGIIASLLGQGYNCHDACRLGVFIHGYAADLVARDKGEIGMSAGDVQEKLPYAYHNLLPLPKENSVCRP</sequence>
<evidence type="ECO:0000256" key="8">
    <source>
        <dbReference type="ARBA" id="ARBA00022857"/>
    </source>
</evidence>
<dbReference type="Pfam" id="PF01256">
    <property type="entry name" value="Carb_kinase"/>
    <property type="match status" value="1"/>
</dbReference>
<keyword evidence="9 18" id="KW-0630">Potassium</keyword>
<feature type="domain" description="YjeF N-terminal" evidence="21">
    <location>
        <begin position="9"/>
        <end position="220"/>
    </location>
</feature>
<feature type="binding site" evidence="18">
    <location>
        <position position="60"/>
    </location>
    <ligand>
        <name>K(+)</name>
        <dbReference type="ChEBI" id="CHEBI:29103"/>
    </ligand>
</feature>
<gene>
    <name evidence="17" type="primary">nnrD</name>
    <name evidence="18" type="synonym">nnrE</name>
    <name evidence="22" type="ORF">F6V30_11765</name>
</gene>
<evidence type="ECO:0000256" key="13">
    <source>
        <dbReference type="ARBA" id="ARBA00023268"/>
    </source>
</evidence>
<evidence type="ECO:0000256" key="18">
    <source>
        <dbReference type="HAMAP-Rule" id="MF_01966"/>
    </source>
</evidence>
<dbReference type="InterPro" id="IPR000631">
    <property type="entry name" value="CARKD"/>
</dbReference>
<comment type="similarity">
    <text evidence="3 19">In the N-terminal section; belongs to the NnrE/AIBP family.</text>
</comment>
<evidence type="ECO:0000313" key="22">
    <source>
        <dbReference type="EMBL" id="KAB0669478.1"/>
    </source>
</evidence>
<feature type="binding site" evidence="17">
    <location>
        <position position="335"/>
    </location>
    <ligand>
        <name>(6S)-NADPHX</name>
        <dbReference type="ChEBI" id="CHEBI:64076"/>
    </ligand>
</feature>
<dbReference type="EC" id="4.2.1.136" evidence="19"/>
<comment type="similarity">
    <text evidence="17">Belongs to the NnrD/CARKD family.</text>
</comment>
<evidence type="ECO:0000259" key="20">
    <source>
        <dbReference type="PROSITE" id="PS51383"/>
    </source>
</evidence>
<evidence type="ECO:0000256" key="19">
    <source>
        <dbReference type="PIRNR" id="PIRNR017184"/>
    </source>
</evidence>
<comment type="similarity">
    <text evidence="4 19">In the C-terminal section; belongs to the NnrD/CARKD family.</text>
</comment>
<feature type="binding site" evidence="18">
    <location>
        <position position="130"/>
    </location>
    <ligand>
        <name>K(+)</name>
        <dbReference type="ChEBI" id="CHEBI:29103"/>
    </ligand>
</feature>
<dbReference type="PANTHER" id="PTHR12592:SF0">
    <property type="entry name" value="ATP-DEPENDENT (S)-NAD(P)H-HYDRATE DEHYDRATASE"/>
    <property type="match status" value="1"/>
</dbReference>
<dbReference type="SUPFAM" id="SSF64153">
    <property type="entry name" value="YjeF N-terminal domain-like"/>
    <property type="match status" value="1"/>
</dbReference>
<comment type="catalytic activity">
    <reaction evidence="15 17 19">
        <text>(6S)-NADHX + ADP = AMP + phosphate + NADH + H(+)</text>
        <dbReference type="Rhea" id="RHEA:32223"/>
        <dbReference type="ChEBI" id="CHEBI:15378"/>
        <dbReference type="ChEBI" id="CHEBI:43474"/>
        <dbReference type="ChEBI" id="CHEBI:57945"/>
        <dbReference type="ChEBI" id="CHEBI:64074"/>
        <dbReference type="ChEBI" id="CHEBI:456215"/>
        <dbReference type="ChEBI" id="CHEBI:456216"/>
        <dbReference type="EC" id="4.2.1.136"/>
    </reaction>
</comment>
<evidence type="ECO:0000256" key="11">
    <source>
        <dbReference type="ARBA" id="ARBA00023235"/>
    </source>
</evidence>
<evidence type="ECO:0000256" key="17">
    <source>
        <dbReference type="HAMAP-Rule" id="MF_01965"/>
    </source>
</evidence>
<dbReference type="HAMAP" id="MF_01965">
    <property type="entry name" value="NADHX_dehydratase"/>
    <property type="match status" value="1"/>
</dbReference>
<dbReference type="PIRSF" id="PIRSF017184">
    <property type="entry name" value="Nnr"/>
    <property type="match status" value="1"/>
</dbReference>
<feature type="binding site" evidence="17">
    <location>
        <position position="453"/>
    </location>
    <ligand>
        <name>AMP</name>
        <dbReference type="ChEBI" id="CHEBI:456215"/>
    </ligand>
</feature>
<feature type="domain" description="YjeF C-terminal" evidence="20">
    <location>
        <begin position="229"/>
        <end position="513"/>
    </location>
</feature>
<comment type="function">
    <text evidence="17">Catalyzes the dehydration of the S-form of NAD(P)HX at the expense of ADP, which is converted to AMP. Together with NAD(P)HX epimerase, which catalyzes the epimerization of the S- and R-forms, the enzyme allows the repair of both epimers of NAD(P)HX, a damaged form of NAD(P)H that is a result of enzymatic or heat-dependent hydration.</text>
</comment>
<organism evidence="22 23">
    <name type="scientific">Oryzomonas sagensis</name>
    <dbReference type="NCBI Taxonomy" id="2603857"/>
    <lineage>
        <taxon>Bacteria</taxon>
        <taxon>Pseudomonadati</taxon>
        <taxon>Thermodesulfobacteriota</taxon>
        <taxon>Desulfuromonadia</taxon>
        <taxon>Geobacterales</taxon>
        <taxon>Geobacteraceae</taxon>
        <taxon>Oryzomonas</taxon>
    </lineage>
</organism>
<comment type="catalytic activity">
    <reaction evidence="2 18 19">
        <text>(6R)-NADPHX = (6S)-NADPHX</text>
        <dbReference type="Rhea" id="RHEA:32227"/>
        <dbReference type="ChEBI" id="CHEBI:64076"/>
        <dbReference type="ChEBI" id="CHEBI:64077"/>
        <dbReference type="EC" id="5.1.99.6"/>
    </reaction>
</comment>
<evidence type="ECO:0000256" key="16">
    <source>
        <dbReference type="ARBA" id="ARBA00049209"/>
    </source>
</evidence>
<comment type="subunit">
    <text evidence="17">Homotetramer.</text>
</comment>
<keyword evidence="13" id="KW-0511">Multifunctional enzyme</keyword>
<evidence type="ECO:0000256" key="1">
    <source>
        <dbReference type="ARBA" id="ARBA00000013"/>
    </source>
</evidence>
<evidence type="ECO:0000256" key="2">
    <source>
        <dbReference type="ARBA" id="ARBA00000909"/>
    </source>
</evidence>
<feature type="binding site" evidence="18">
    <location>
        <position position="166"/>
    </location>
    <ligand>
        <name>K(+)</name>
        <dbReference type="ChEBI" id="CHEBI:29103"/>
    </ligand>
</feature>
<evidence type="ECO:0000256" key="12">
    <source>
        <dbReference type="ARBA" id="ARBA00023239"/>
    </source>
</evidence>
<dbReference type="CDD" id="cd01171">
    <property type="entry name" value="YXKO-related"/>
    <property type="match status" value="1"/>
</dbReference>
<dbReference type="InterPro" id="IPR029056">
    <property type="entry name" value="Ribokinase-like"/>
</dbReference>
<dbReference type="InterPro" id="IPR004443">
    <property type="entry name" value="YjeF_N_dom"/>
</dbReference>
<dbReference type="PROSITE" id="PS51385">
    <property type="entry name" value="YJEF_N"/>
    <property type="match status" value="1"/>
</dbReference>
<dbReference type="SUPFAM" id="SSF53613">
    <property type="entry name" value="Ribokinase-like"/>
    <property type="match status" value="1"/>
</dbReference>
<accession>A0ABQ6TM76</accession>
<dbReference type="PANTHER" id="PTHR12592">
    <property type="entry name" value="ATP-DEPENDENT (S)-NAD(P)H-HYDRATE DEHYDRATASE FAMILY MEMBER"/>
    <property type="match status" value="1"/>
</dbReference>
<feature type="binding site" evidence="17">
    <location>
        <position position="264"/>
    </location>
    <ligand>
        <name>(6S)-NADPHX</name>
        <dbReference type="ChEBI" id="CHEBI:64076"/>
    </ligand>
</feature>
<evidence type="ECO:0000256" key="6">
    <source>
        <dbReference type="ARBA" id="ARBA00022741"/>
    </source>
</evidence>
<keyword evidence="6 17" id="KW-0547">Nucleotide-binding</keyword>
<dbReference type="PROSITE" id="PS01050">
    <property type="entry name" value="YJEF_C_2"/>
    <property type="match status" value="1"/>
</dbReference>
<dbReference type="Proteomes" id="UP000798046">
    <property type="component" value="Unassembled WGS sequence"/>
</dbReference>
<keyword evidence="5 18" id="KW-0479">Metal-binding</keyword>
<comment type="caution">
    <text evidence="22">The sequence shown here is derived from an EMBL/GenBank/DDBJ whole genome shotgun (WGS) entry which is preliminary data.</text>
</comment>
<comment type="caution">
    <text evidence="18">Lacks conserved residue(s) required for the propagation of feature annotation.</text>
</comment>
<comment type="catalytic activity">
    <reaction evidence="1 18 19">
        <text>(6R)-NADHX = (6S)-NADHX</text>
        <dbReference type="Rhea" id="RHEA:32215"/>
        <dbReference type="ChEBI" id="CHEBI:64074"/>
        <dbReference type="ChEBI" id="CHEBI:64075"/>
        <dbReference type="EC" id="5.1.99.6"/>
    </reaction>
</comment>
<keyword evidence="12 17" id="KW-0456">Lyase</keyword>
<dbReference type="InterPro" id="IPR036652">
    <property type="entry name" value="YjeF_N_dom_sf"/>
</dbReference>
<keyword evidence="7 17" id="KW-0067">ATP-binding</keyword>
<dbReference type="EC" id="5.1.99.6" evidence="19"/>
<keyword evidence="11 18" id="KW-0413">Isomerase</keyword>
<feature type="binding site" evidence="18">
    <location>
        <begin position="134"/>
        <end position="140"/>
    </location>
    <ligand>
        <name>(6S)-NADPHX</name>
        <dbReference type="ChEBI" id="CHEBI:64076"/>
    </ligand>
</feature>
<comment type="function">
    <text evidence="14 19">Bifunctional enzyme that catalyzes the epimerization of the S- and R-forms of NAD(P)HX and the dehydration of the S-form of NAD(P)HX at the expense of ADP, which is converted to AMP. This allows the repair of both epimers of NAD(P)HX, a damaged form of NAD(P)H that is a result of enzymatic or heat-dependent hydration.</text>
</comment>
<evidence type="ECO:0000256" key="9">
    <source>
        <dbReference type="ARBA" id="ARBA00022958"/>
    </source>
</evidence>
<dbReference type="Gene3D" id="3.40.50.10260">
    <property type="entry name" value="YjeF N-terminal domain"/>
    <property type="match status" value="1"/>
</dbReference>
<keyword evidence="8 17" id="KW-0521">NADP</keyword>
<feature type="binding site" evidence="17">
    <location>
        <position position="387"/>
    </location>
    <ligand>
        <name>(6S)-NADPHX</name>
        <dbReference type="ChEBI" id="CHEBI:64076"/>
    </ligand>
</feature>
<protein>
    <recommendedName>
        <fullName evidence="19">Bifunctional NAD(P)H-hydrate repair enzyme</fullName>
    </recommendedName>
    <alternativeName>
        <fullName evidence="19">Nicotinamide nucleotide repair protein</fullName>
    </alternativeName>
    <domain>
        <recommendedName>
            <fullName evidence="19">ADP-dependent (S)-NAD(P)H-hydrate dehydratase</fullName>
            <ecNumber evidence="19">4.2.1.136</ecNumber>
        </recommendedName>
        <alternativeName>
            <fullName evidence="19">ADP-dependent NAD(P)HX dehydratase</fullName>
        </alternativeName>
    </domain>
    <domain>
        <recommendedName>
            <fullName evidence="19">NAD(P)H-hydrate epimerase</fullName>
            <ecNumber evidence="19">5.1.99.6</ecNumber>
        </recommendedName>
    </domain>
</protein>
<evidence type="ECO:0000256" key="10">
    <source>
        <dbReference type="ARBA" id="ARBA00023027"/>
    </source>
</evidence>
<evidence type="ECO:0000313" key="23">
    <source>
        <dbReference type="Proteomes" id="UP000798046"/>
    </source>
</evidence>
<evidence type="ECO:0000256" key="7">
    <source>
        <dbReference type="ARBA" id="ARBA00022840"/>
    </source>
</evidence>
<dbReference type="Pfam" id="PF03853">
    <property type="entry name" value="YjeF_N"/>
    <property type="match status" value="1"/>
</dbReference>
<evidence type="ECO:0000256" key="3">
    <source>
        <dbReference type="ARBA" id="ARBA00006001"/>
    </source>
</evidence>
<dbReference type="Gene3D" id="3.40.1190.20">
    <property type="match status" value="1"/>
</dbReference>
<evidence type="ECO:0000256" key="4">
    <source>
        <dbReference type="ARBA" id="ARBA00009524"/>
    </source>
</evidence>
<comment type="function">
    <text evidence="18">Catalyzes the epimerization of the S- and R-forms of NAD(P)HX, a damaged form of NAD(P)H that is a result of enzymatic or heat-dependent hydration. This is a prerequisite for the S-specific NAD(P)H-hydrate dehydratase to allow the repair of both epimers of NAD(P)HX.</text>
</comment>
<feature type="binding site" evidence="17">
    <location>
        <position position="454"/>
    </location>
    <ligand>
        <name>(6S)-NADPHX</name>
        <dbReference type="ChEBI" id="CHEBI:64076"/>
    </ligand>
</feature>
<dbReference type="NCBIfam" id="TIGR00197">
    <property type="entry name" value="yjeF_nterm"/>
    <property type="match status" value="1"/>
</dbReference>
<dbReference type="HAMAP" id="MF_01966">
    <property type="entry name" value="NADHX_epimerase"/>
    <property type="match status" value="1"/>
</dbReference>
<dbReference type="EMBL" id="VZRA01000003">
    <property type="protein sequence ID" value="KAB0669478.1"/>
    <property type="molecule type" value="Genomic_DNA"/>
</dbReference>
<evidence type="ECO:0000256" key="14">
    <source>
        <dbReference type="ARBA" id="ARBA00025153"/>
    </source>
</evidence>
<dbReference type="NCBIfam" id="TIGR00196">
    <property type="entry name" value="yjeF_cterm"/>
    <property type="match status" value="1"/>
</dbReference>
<comment type="catalytic activity">
    <reaction evidence="16 17 19">
        <text>(6S)-NADPHX + ADP = AMP + phosphate + NADPH + H(+)</text>
        <dbReference type="Rhea" id="RHEA:32235"/>
        <dbReference type="ChEBI" id="CHEBI:15378"/>
        <dbReference type="ChEBI" id="CHEBI:43474"/>
        <dbReference type="ChEBI" id="CHEBI:57783"/>
        <dbReference type="ChEBI" id="CHEBI:64076"/>
        <dbReference type="ChEBI" id="CHEBI:456215"/>
        <dbReference type="ChEBI" id="CHEBI:456216"/>
        <dbReference type="EC" id="4.2.1.136"/>
    </reaction>
</comment>
<dbReference type="PROSITE" id="PS51383">
    <property type="entry name" value="YJEF_C_3"/>
    <property type="match status" value="1"/>
</dbReference>
<keyword evidence="23" id="KW-1185">Reference proteome</keyword>
<dbReference type="InterPro" id="IPR017953">
    <property type="entry name" value="Carbohydrate_kinase_pred_CS"/>
</dbReference>
<feature type="binding site" evidence="18">
    <location>
        <position position="163"/>
    </location>
    <ligand>
        <name>(6S)-NADPHX</name>
        <dbReference type="ChEBI" id="CHEBI:64076"/>
    </ligand>
</feature>
<feature type="binding site" evidence="18">
    <location>
        <begin position="59"/>
        <end position="63"/>
    </location>
    <ligand>
        <name>(6S)-NADPHX</name>
        <dbReference type="ChEBI" id="CHEBI:64076"/>
    </ligand>
</feature>